<keyword evidence="2" id="KW-1185">Reference proteome</keyword>
<evidence type="ECO:0000313" key="1">
    <source>
        <dbReference type="EMBL" id="BCB09229.1"/>
    </source>
</evidence>
<name>A0A6F8U8T4_9GAMM</name>
<sequence>MYSYEEIINRSAVEDEIVVGYADAMELLRILRGKTTRVLGWEGWVKYADGSLGHSQEHQGTVDLSLNP</sequence>
<dbReference type="EMBL" id="AP022843">
    <property type="protein sequence ID" value="BCB09229.1"/>
    <property type="molecule type" value="Genomic_DNA"/>
</dbReference>
<dbReference type="Proteomes" id="UP000502259">
    <property type="component" value="Chromosome"/>
</dbReference>
<evidence type="ECO:0000313" key="2">
    <source>
        <dbReference type="Proteomes" id="UP000502259"/>
    </source>
</evidence>
<reference evidence="1 2" key="1">
    <citation type="submission" date="2020-03" db="EMBL/GenBank/DDBJ databases">
        <title>Complete Genome Sequence of Halomonas hydrothermalis Strain Slthf2, Halophilic Bacterium Isolated from Deep-Sea Hydrothermal-Vent Environments.</title>
        <authorList>
            <person name="Takeyama N."/>
            <person name="Huang M."/>
            <person name="Sato K."/>
            <person name="Galipon J."/>
            <person name="Arakawa K."/>
        </authorList>
    </citation>
    <scope>NUCLEOTIDE SEQUENCE [LARGE SCALE GENOMIC DNA]</scope>
    <source>
        <strain evidence="1 2">Slthf2</strain>
    </source>
</reference>
<protein>
    <submittedName>
        <fullName evidence="1">Uncharacterized protein</fullName>
    </submittedName>
</protein>
<accession>A0A6F8U8T4</accession>
<dbReference type="AlphaFoldDB" id="A0A6F8U8T4"/>
<organism evidence="1 2">
    <name type="scientific">Halomonas hydrothermalis</name>
    <dbReference type="NCBI Taxonomy" id="115561"/>
    <lineage>
        <taxon>Bacteria</taxon>
        <taxon>Pseudomonadati</taxon>
        <taxon>Pseudomonadota</taxon>
        <taxon>Gammaproteobacteria</taxon>
        <taxon>Oceanospirillales</taxon>
        <taxon>Halomonadaceae</taxon>
        <taxon>Halomonas</taxon>
    </lineage>
</organism>
<gene>
    <name evidence="1" type="ORF">HHSLTHF2_31190</name>
</gene>
<proteinExistence type="predicted"/>